<keyword evidence="4" id="KW-1185">Reference proteome</keyword>
<dbReference type="PANTHER" id="PTHR35174">
    <property type="entry name" value="BLL7171 PROTEIN-RELATED"/>
    <property type="match status" value="1"/>
</dbReference>
<dbReference type="RefSeq" id="WP_158645520.1">
    <property type="nucleotide sequence ID" value="NZ_BAABIJ010000001.1"/>
</dbReference>
<proteinExistence type="inferred from homology"/>
<dbReference type="InterPro" id="IPR011008">
    <property type="entry name" value="Dimeric_a/b-barrel"/>
</dbReference>
<sequence>MKYALLLYGREEAWAQASEAERAAAYAAHEEFGRLLAARDAERGGEELAASATATTLRRSGEDVVLSDGPYAETVEQLGGIYFVEAADLDEALELARACPSEVVEVRPVVEMAGD</sequence>
<evidence type="ECO:0000313" key="4">
    <source>
        <dbReference type="Proteomes" id="UP000321617"/>
    </source>
</evidence>
<evidence type="ECO:0000256" key="1">
    <source>
        <dbReference type="ARBA" id="ARBA00007689"/>
    </source>
</evidence>
<reference evidence="3 4" key="1">
    <citation type="journal article" date="2013" name="Stand. Genomic Sci.">
        <title>Genomic Encyclopedia of Type Strains, Phase I: The one thousand microbial genomes (KMG-I) project.</title>
        <authorList>
            <person name="Kyrpides N.C."/>
            <person name="Woyke T."/>
            <person name="Eisen J.A."/>
            <person name="Garrity G."/>
            <person name="Lilburn T.G."/>
            <person name="Beck B.J."/>
            <person name="Whitman W.B."/>
            <person name="Hugenholtz P."/>
            <person name="Klenk H.P."/>
        </authorList>
    </citation>
    <scope>NUCLEOTIDE SEQUENCE [LARGE SCALE GENOMIC DNA]</scope>
    <source>
        <strain evidence="3 4">DSM 45044</strain>
    </source>
</reference>
<dbReference type="SUPFAM" id="SSF54909">
    <property type="entry name" value="Dimeric alpha+beta barrel"/>
    <property type="match status" value="1"/>
</dbReference>
<dbReference type="AlphaFoldDB" id="A0A562VDJ3"/>
<dbReference type="InterPro" id="IPR005545">
    <property type="entry name" value="YCII"/>
</dbReference>
<name>A0A562VDJ3_9ACTN</name>
<dbReference type="Proteomes" id="UP000321617">
    <property type="component" value="Unassembled WGS sequence"/>
</dbReference>
<dbReference type="EMBL" id="VLLL01000005">
    <property type="protein sequence ID" value="TWJ15887.1"/>
    <property type="molecule type" value="Genomic_DNA"/>
</dbReference>
<accession>A0A562VDJ3</accession>
<organism evidence="3 4">
    <name type="scientific">Stackebrandtia albiflava</name>
    <dbReference type="NCBI Taxonomy" id="406432"/>
    <lineage>
        <taxon>Bacteria</taxon>
        <taxon>Bacillati</taxon>
        <taxon>Actinomycetota</taxon>
        <taxon>Actinomycetes</taxon>
        <taxon>Glycomycetales</taxon>
        <taxon>Glycomycetaceae</taxon>
        <taxon>Stackebrandtia</taxon>
    </lineage>
</organism>
<evidence type="ECO:0000313" key="3">
    <source>
        <dbReference type="EMBL" id="TWJ15887.1"/>
    </source>
</evidence>
<comment type="similarity">
    <text evidence="1">Belongs to the YciI family.</text>
</comment>
<feature type="domain" description="YCII-related" evidence="2">
    <location>
        <begin position="1"/>
        <end position="112"/>
    </location>
</feature>
<evidence type="ECO:0000259" key="2">
    <source>
        <dbReference type="Pfam" id="PF03795"/>
    </source>
</evidence>
<dbReference type="PANTHER" id="PTHR35174:SF3">
    <property type="entry name" value="BLL7171 PROTEIN"/>
    <property type="match status" value="1"/>
</dbReference>
<dbReference type="Gene3D" id="3.30.70.1060">
    <property type="entry name" value="Dimeric alpha+beta barrel"/>
    <property type="match status" value="1"/>
</dbReference>
<protein>
    <recommendedName>
        <fullName evidence="2">YCII-related domain-containing protein</fullName>
    </recommendedName>
</protein>
<gene>
    <name evidence="3" type="ORF">LX16_1606</name>
</gene>
<dbReference type="Pfam" id="PF03795">
    <property type="entry name" value="YCII"/>
    <property type="match status" value="1"/>
</dbReference>
<comment type="caution">
    <text evidence="3">The sequence shown here is derived from an EMBL/GenBank/DDBJ whole genome shotgun (WGS) entry which is preliminary data.</text>
</comment>